<reference evidence="2 3" key="1">
    <citation type="submission" date="2020-02" db="EMBL/GenBank/DDBJ databases">
        <title>Pseudoroseicyclus tamarix, sp. nov., isolated from offshore sediment of a Tamarix chinensis forest.</title>
        <authorList>
            <person name="Gai Y."/>
        </authorList>
    </citation>
    <scope>NUCLEOTIDE SEQUENCE [LARGE SCALE GENOMIC DNA]</scope>
    <source>
        <strain evidence="2 3">CLL3-39</strain>
    </source>
</reference>
<dbReference type="EMBL" id="JAAGAB010000001">
    <property type="protein sequence ID" value="NDU99645.1"/>
    <property type="molecule type" value="Genomic_DNA"/>
</dbReference>
<dbReference type="GO" id="GO:0005886">
    <property type="term" value="C:plasma membrane"/>
    <property type="evidence" value="ECO:0007669"/>
    <property type="project" value="UniProtKB-SubCell"/>
</dbReference>
<keyword evidence="1" id="KW-1133">Transmembrane helix</keyword>
<keyword evidence="1" id="KW-0813">Transport</keyword>
<evidence type="ECO:0000313" key="3">
    <source>
        <dbReference type="Proteomes" id="UP000474757"/>
    </source>
</evidence>
<feature type="transmembrane region" description="Helical" evidence="1">
    <location>
        <begin position="59"/>
        <end position="79"/>
    </location>
</feature>
<keyword evidence="1" id="KW-0472">Membrane</keyword>
<comment type="similarity">
    <text evidence="1">Belongs to the vitamin uptake transporter (VUT/ECF) (TC 2.A.88) family. Q precursor transporter subfamily.</text>
</comment>
<accession>A0A6B2JZU9</accession>
<dbReference type="HAMAP" id="MF_02088">
    <property type="entry name" value="Q_prec_transport"/>
    <property type="match status" value="1"/>
</dbReference>
<comment type="subcellular location">
    <subcellularLocation>
        <location evidence="1">Cell inner membrane</location>
        <topology evidence="1">Multi-pass membrane protein</topology>
    </subcellularLocation>
</comment>
<dbReference type="PANTHER" id="PTHR34300">
    <property type="entry name" value="QUEUOSINE PRECURSOR TRANSPORTER-RELATED"/>
    <property type="match status" value="1"/>
</dbReference>
<dbReference type="Proteomes" id="UP000474757">
    <property type="component" value="Unassembled WGS sequence"/>
</dbReference>
<comment type="function">
    <text evidence="1">Involved in the import of queuosine (Q) precursors, required for Q precursor salvage.</text>
</comment>
<dbReference type="AlphaFoldDB" id="A0A6B2JZU9"/>
<keyword evidence="1" id="KW-0997">Cell inner membrane</keyword>
<comment type="caution">
    <text evidence="2">The sequence shown here is derived from an EMBL/GenBank/DDBJ whole genome shotgun (WGS) entry which is preliminary data.</text>
</comment>
<organism evidence="2 3">
    <name type="scientific">Pseudoroseicyclus tamaricis</name>
    <dbReference type="NCBI Taxonomy" id="2705421"/>
    <lineage>
        <taxon>Bacteria</taxon>
        <taxon>Pseudomonadati</taxon>
        <taxon>Pseudomonadota</taxon>
        <taxon>Alphaproteobacteria</taxon>
        <taxon>Rhodobacterales</taxon>
        <taxon>Paracoccaceae</taxon>
        <taxon>Pseudoroseicyclus</taxon>
    </lineage>
</organism>
<feature type="transmembrane region" description="Helical" evidence="1">
    <location>
        <begin position="85"/>
        <end position="108"/>
    </location>
</feature>
<feature type="transmembrane region" description="Helical" evidence="1">
    <location>
        <begin position="170"/>
        <end position="199"/>
    </location>
</feature>
<dbReference type="GO" id="GO:0022857">
    <property type="term" value="F:transmembrane transporter activity"/>
    <property type="evidence" value="ECO:0007669"/>
    <property type="project" value="UniProtKB-UniRule"/>
</dbReference>
<name>A0A6B2JZU9_9RHOB</name>
<gene>
    <name evidence="2" type="ORF">GZA08_01495</name>
</gene>
<keyword evidence="1" id="KW-1003">Cell membrane</keyword>
<evidence type="ECO:0000256" key="1">
    <source>
        <dbReference type="HAMAP-Rule" id="MF_02088"/>
    </source>
</evidence>
<feature type="transmembrane region" description="Helical" evidence="1">
    <location>
        <begin position="129"/>
        <end position="150"/>
    </location>
</feature>
<dbReference type="RefSeq" id="WP_163889307.1">
    <property type="nucleotide sequence ID" value="NZ_JAAFYS010000001.1"/>
</dbReference>
<feature type="transmembrane region" description="Helical" evidence="1">
    <location>
        <begin position="26"/>
        <end position="47"/>
    </location>
</feature>
<dbReference type="Pfam" id="PF02592">
    <property type="entry name" value="Vut_1"/>
    <property type="match status" value="1"/>
</dbReference>
<evidence type="ECO:0000313" key="2">
    <source>
        <dbReference type="EMBL" id="NDU99645.1"/>
    </source>
</evidence>
<dbReference type="PANTHER" id="PTHR34300:SF1">
    <property type="entry name" value="QUEUOSINE PRECURSOR TRANSPORTER"/>
    <property type="match status" value="1"/>
</dbReference>
<protein>
    <recommendedName>
        <fullName evidence="1">Probable queuosine precursor transporter</fullName>
        <shortName evidence="1">Q precursor transporter</shortName>
    </recommendedName>
</protein>
<keyword evidence="3" id="KW-1185">Reference proteome</keyword>
<dbReference type="InterPro" id="IPR003744">
    <property type="entry name" value="YhhQ"/>
</dbReference>
<sequence length="213" mass="22724">MRLLPAIIAMATLVVASNILVQFLLWDGFLTWGAFTYPFAFLVTDITNRLYGPSAARRVVLIGFATGIVCSLIGTQIQLEFGPAVVLRVAVASGAAFLAAQLLDITVFNRLRVGRWWRAPLVSTLASSTLDTAIFFTVAFAGFLSFGAGADAATGWAREAVPFLGAGPVVPLWVSLAVADWGVKLGIALVALIPFRLIVGQMLRRRMDVTPGA</sequence>
<dbReference type="NCBIfam" id="TIGR00697">
    <property type="entry name" value="queuosine precursor transporter"/>
    <property type="match status" value="1"/>
</dbReference>
<keyword evidence="1" id="KW-0812">Transmembrane</keyword>
<proteinExistence type="inferred from homology"/>